<dbReference type="GO" id="GO:0031267">
    <property type="term" value="F:small GTPase binding"/>
    <property type="evidence" value="ECO:0007669"/>
    <property type="project" value="InterPro"/>
</dbReference>
<protein>
    <recommendedName>
        <fullName evidence="17">Protein kinase C</fullName>
    </recommendedName>
</protein>
<keyword evidence="16" id="KW-1185">Reference proteome</keyword>
<evidence type="ECO:0000256" key="7">
    <source>
        <dbReference type="ARBA" id="ARBA00047899"/>
    </source>
</evidence>
<dbReference type="SUPFAM" id="SSF46585">
    <property type="entry name" value="HR1 repeat"/>
    <property type="match status" value="2"/>
</dbReference>
<dbReference type="InterPro" id="IPR000719">
    <property type="entry name" value="Prot_kinase_dom"/>
</dbReference>
<dbReference type="Gene3D" id="1.10.287.160">
    <property type="entry name" value="HR1 repeat"/>
    <property type="match status" value="2"/>
</dbReference>
<dbReference type="PANTHER" id="PTHR24356">
    <property type="entry name" value="SERINE/THREONINE-PROTEIN KINASE"/>
    <property type="match status" value="1"/>
</dbReference>
<reference evidence="16" key="1">
    <citation type="submission" date="2024-04" db="EMBL/GenBank/DDBJ databases">
        <title>Salinicola lusitanus LLJ914,a marine bacterium isolated from the Okinawa Trough.</title>
        <authorList>
            <person name="Li J."/>
        </authorList>
    </citation>
    <scope>NUCLEOTIDE SEQUENCE [LARGE SCALE GENOMIC DNA]</scope>
</reference>
<evidence type="ECO:0000256" key="9">
    <source>
        <dbReference type="PROSITE-ProRule" id="PRU01207"/>
    </source>
</evidence>
<dbReference type="InterPro" id="IPR036274">
    <property type="entry name" value="HR1_rpt_sf"/>
</dbReference>
<dbReference type="SUPFAM" id="SSF56112">
    <property type="entry name" value="Protein kinase-like (PK-like)"/>
    <property type="match status" value="1"/>
</dbReference>
<sequence length="594" mass="67244">MSGAMLQNGSLQSFKEGDILDPEFQQRLEDARTVLRQEIQRELKIKEAAERLRRAVTSRRSAADVEGQLKASSRKLEKLHWQLQELNARSMATEKKDITSTLNEVDRQSSEARLWEDTTSPLACRCCKGQKNAVNCSTDVQDSRTKIELLRMQIVKVTQVKDDERDGSIGHSVDMISPLELRIAELMHHMKIESAVAEGAKNVVKQLGERKIQDRRILAEAQARMYESSQKVDLLRLSLERRLHELPQDHPKYAVIHQELTSGFSSSINSPKKQSHAPSSACCSSLFKPASLTGRLEVCLMGCQDLVETVPGRGRVTNFLRLALSLMETEISAVLKVDNRIVGRTHWRQLGKEAWARSRELEIAVYWRDWRALSGVKFLRLEDFLDNQRHGLCLELEPQGILFIEVTFINPVIERPSKLQRQRRIFPKEKGKNFLRAAQMNMNFATWGRLMMSILPPCSSLEPMSPPLAGPNAALPSTTSPPRETVANVNINEEQCHRSPALSRQSIKNSSLQIDDNRSPKPKTQPSFKSRLDEGLHIDDFNCISVLGRGHFGKVLLAEYKKTGMLYAIKALKKGDIVSREELTALCVKKESLR</sequence>
<evidence type="ECO:0000256" key="2">
    <source>
        <dbReference type="ARBA" id="ARBA00022679"/>
    </source>
</evidence>
<evidence type="ECO:0000313" key="15">
    <source>
        <dbReference type="EMBL" id="KAK7895789.1"/>
    </source>
</evidence>
<evidence type="ECO:0000256" key="6">
    <source>
        <dbReference type="ARBA" id="ARBA00022840"/>
    </source>
</evidence>
<comment type="catalytic activity">
    <reaction evidence="8">
        <text>L-seryl-[protein] + ATP = O-phospho-L-seryl-[protein] + ADP + H(+)</text>
        <dbReference type="Rhea" id="RHEA:17989"/>
        <dbReference type="Rhea" id="RHEA-COMP:9863"/>
        <dbReference type="Rhea" id="RHEA-COMP:11604"/>
        <dbReference type="ChEBI" id="CHEBI:15378"/>
        <dbReference type="ChEBI" id="CHEBI:29999"/>
        <dbReference type="ChEBI" id="CHEBI:30616"/>
        <dbReference type="ChEBI" id="CHEBI:83421"/>
        <dbReference type="ChEBI" id="CHEBI:456216"/>
        <dbReference type="EC" id="2.7.11.1"/>
    </reaction>
</comment>
<name>A0AAW0NJT3_9GOBI</name>
<dbReference type="InterPro" id="IPR011072">
    <property type="entry name" value="HR1_rho-bd"/>
</dbReference>
<organism evidence="15 16">
    <name type="scientific">Mugilogobius chulae</name>
    <name type="common">yellowstripe goby</name>
    <dbReference type="NCBI Taxonomy" id="88201"/>
    <lineage>
        <taxon>Eukaryota</taxon>
        <taxon>Metazoa</taxon>
        <taxon>Chordata</taxon>
        <taxon>Craniata</taxon>
        <taxon>Vertebrata</taxon>
        <taxon>Euteleostomi</taxon>
        <taxon>Actinopterygii</taxon>
        <taxon>Neopterygii</taxon>
        <taxon>Teleostei</taxon>
        <taxon>Neoteleostei</taxon>
        <taxon>Acanthomorphata</taxon>
        <taxon>Gobiaria</taxon>
        <taxon>Gobiiformes</taxon>
        <taxon>Gobioidei</taxon>
        <taxon>Gobiidae</taxon>
        <taxon>Gobionellinae</taxon>
        <taxon>Mugilogobius</taxon>
    </lineage>
</organism>
<keyword evidence="6 10" id="KW-0067">ATP-binding</keyword>
<dbReference type="PROSITE" id="PS00107">
    <property type="entry name" value="PROTEIN_KINASE_ATP"/>
    <property type="match status" value="1"/>
</dbReference>
<keyword evidence="1" id="KW-0723">Serine/threonine-protein kinase</keyword>
<proteinExistence type="predicted"/>
<dbReference type="InterPro" id="IPR011009">
    <property type="entry name" value="Kinase-like_dom_sf"/>
</dbReference>
<keyword evidence="9 11" id="KW-0175">Coiled coil</keyword>
<feature type="coiled-coil region" evidence="11">
    <location>
        <begin position="69"/>
        <end position="96"/>
    </location>
</feature>
<dbReference type="PROSITE" id="PS50011">
    <property type="entry name" value="PROTEIN_KINASE_DOM"/>
    <property type="match status" value="1"/>
</dbReference>
<dbReference type="GO" id="GO:0004674">
    <property type="term" value="F:protein serine/threonine kinase activity"/>
    <property type="evidence" value="ECO:0007669"/>
    <property type="project" value="UniProtKB-KW"/>
</dbReference>
<dbReference type="GO" id="GO:0005524">
    <property type="term" value="F:ATP binding"/>
    <property type="evidence" value="ECO:0007669"/>
    <property type="project" value="UniProtKB-UniRule"/>
</dbReference>
<feature type="domain" description="REM-1" evidence="14">
    <location>
        <begin position="167"/>
        <end position="248"/>
    </location>
</feature>
<dbReference type="Proteomes" id="UP001460270">
    <property type="component" value="Unassembled WGS sequence"/>
</dbReference>
<dbReference type="InterPro" id="IPR050236">
    <property type="entry name" value="Ser_Thr_kinase_AGC"/>
</dbReference>
<evidence type="ECO:0000256" key="11">
    <source>
        <dbReference type="SAM" id="Coils"/>
    </source>
</evidence>
<comment type="caution">
    <text evidence="15">The sequence shown here is derived from an EMBL/GenBank/DDBJ whole genome shotgun (WGS) entry which is preliminary data.</text>
</comment>
<dbReference type="InterPro" id="IPR035892">
    <property type="entry name" value="C2_domain_sf"/>
</dbReference>
<evidence type="ECO:0008006" key="17">
    <source>
        <dbReference type="Google" id="ProtNLM"/>
    </source>
</evidence>
<dbReference type="FunFam" id="1.10.287.160:FF:000002">
    <property type="entry name" value="Putative serine/threonine-protein kinase N2"/>
    <property type="match status" value="1"/>
</dbReference>
<dbReference type="FunFam" id="1.10.287.160:FF:000001">
    <property type="entry name" value="Putative serine/threonine-protein kinase N2"/>
    <property type="match status" value="1"/>
</dbReference>
<dbReference type="InterPro" id="IPR017441">
    <property type="entry name" value="Protein_kinase_ATP_BS"/>
</dbReference>
<dbReference type="PANTHER" id="PTHR24356:SF230">
    <property type="entry name" value="PROTEIN KINASE C"/>
    <property type="match status" value="1"/>
</dbReference>
<feature type="compositionally biased region" description="Polar residues" evidence="12">
    <location>
        <begin position="502"/>
        <end position="514"/>
    </location>
</feature>
<feature type="binding site" evidence="10">
    <location>
        <position position="570"/>
    </location>
    <ligand>
        <name>ATP</name>
        <dbReference type="ChEBI" id="CHEBI:30616"/>
    </ligand>
</feature>
<dbReference type="AlphaFoldDB" id="A0AAW0NJT3"/>
<keyword evidence="3" id="KW-0677">Repeat</keyword>
<dbReference type="EMBL" id="JBBPFD010000015">
    <property type="protein sequence ID" value="KAK7895789.1"/>
    <property type="molecule type" value="Genomic_DNA"/>
</dbReference>
<evidence type="ECO:0000256" key="3">
    <source>
        <dbReference type="ARBA" id="ARBA00022737"/>
    </source>
</evidence>
<dbReference type="PROSITE" id="PS51860">
    <property type="entry name" value="REM_1"/>
    <property type="match status" value="2"/>
</dbReference>
<dbReference type="Pfam" id="PF02185">
    <property type="entry name" value="HR1"/>
    <property type="match status" value="2"/>
</dbReference>
<evidence type="ECO:0000256" key="10">
    <source>
        <dbReference type="PROSITE-ProRule" id="PRU10141"/>
    </source>
</evidence>
<dbReference type="Gene3D" id="3.30.200.20">
    <property type="entry name" value="Phosphorylase Kinase, domain 1"/>
    <property type="match status" value="1"/>
</dbReference>
<feature type="domain" description="Protein kinase" evidence="13">
    <location>
        <begin position="541"/>
        <end position="594"/>
    </location>
</feature>
<evidence type="ECO:0000256" key="8">
    <source>
        <dbReference type="ARBA" id="ARBA00048679"/>
    </source>
</evidence>
<comment type="catalytic activity">
    <reaction evidence="7">
        <text>L-threonyl-[protein] + ATP = O-phospho-L-threonyl-[protein] + ADP + H(+)</text>
        <dbReference type="Rhea" id="RHEA:46608"/>
        <dbReference type="Rhea" id="RHEA-COMP:11060"/>
        <dbReference type="Rhea" id="RHEA-COMP:11605"/>
        <dbReference type="ChEBI" id="CHEBI:15378"/>
        <dbReference type="ChEBI" id="CHEBI:30013"/>
        <dbReference type="ChEBI" id="CHEBI:30616"/>
        <dbReference type="ChEBI" id="CHEBI:61977"/>
        <dbReference type="ChEBI" id="CHEBI:456216"/>
        <dbReference type="EC" id="2.7.11.1"/>
    </reaction>
</comment>
<dbReference type="SUPFAM" id="SSF49562">
    <property type="entry name" value="C2 domain (Calcium/lipid-binding domain, CaLB)"/>
    <property type="match status" value="1"/>
</dbReference>
<feature type="region of interest" description="Disordered" evidence="12">
    <location>
        <begin position="498"/>
        <end position="528"/>
    </location>
</feature>
<gene>
    <name evidence="15" type="ORF">WMY93_021114</name>
</gene>
<evidence type="ECO:0000256" key="1">
    <source>
        <dbReference type="ARBA" id="ARBA00022527"/>
    </source>
</evidence>
<dbReference type="SMART" id="SM00742">
    <property type="entry name" value="Hr1"/>
    <property type="match status" value="2"/>
</dbReference>
<evidence type="ECO:0000259" key="13">
    <source>
        <dbReference type="PROSITE" id="PS50011"/>
    </source>
</evidence>
<dbReference type="CDD" id="cd11622">
    <property type="entry name" value="HR1_PKN_1"/>
    <property type="match status" value="1"/>
</dbReference>
<dbReference type="InterPro" id="IPR037313">
    <property type="entry name" value="PKN_HR1_1"/>
</dbReference>
<evidence type="ECO:0000256" key="12">
    <source>
        <dbReference type="SAM" id="MobiDB-lite"/>
    </source>
</evidence>
<keyword evidence="4 10" id="KW-0547">Nucleotide-binding</keyword>
<evidence type="ECO:0000313" key="16">
    <source>
        <dbReference type="Proteomes" id="UP001460270"/>
    </source>
</evidence>
<accession>A0AAW0NJT3</accession>
<evidence type="ECO:0000256" key="4">
    <source>
        <dbReference type="ARBA" id="ARBA00022741"/>
    </source>
</evidence>
<keyword evidence="5" id="KW-0418">Kinase</keyword>
<keyword evidence="2" id="KW-0808">Transferase</keyword>
<evidence type="ECO:0000256" key="5">
    <source>
        <dbReference type="ARBA" id="ARBA00022777"/>
    </source>
</evidence>
<feature type="domain" description="REM-1" evidence="14">
    <location>
        <begin position="18"/>
        <end position="92"/>
    </location>
</feature>
<dbReference type="GO" id="GO:0035556">
    <property type="term" value="P:intracellular signal transduction"/>
    <property type="evidence" value="ECO:0007669"/>
    <property type="project" value="TreeGrafter"/>
</dbReference>
<evidence type="ECO:0000259" key="14">
    <source>
        <dbReference type="PROSITE" id="PS51860"/>
    </source>
</evidence>